<name>A0AAN7XAX3_ELEMC</name>
<evidence type="ECO:0000313" key="3">
    <source>
        <dbReference type="Proteomes" id="UP001346869"/>
    </source>
</evidence>
<proteinExistence type="predicted"/>
<reference evidence="2 3" key="2">
    <citation type="journal article" date="2023" name="Mol. Biol. Evol.">
        <title>Genomics of Secondarily Temperate Adaptation in the Only Non-Antarctic Icefish.</title>
        <authorList>
            <person name="Rivera-Colon A.G."/>
            <person name="Rayamajhi N."/>
            <person name="Minhas B.F."/>
            <person name="Madrigal G."/>
            <person name="Bilyk K.T."/>
            <person name="Yoon V."/>
            <person name="Hune M."/>
            <person name="Gregory S."/>
            <person name="Cheng C.H.C."/>
            <person name="Catchen J.M."/>
        </authorList>
    </citation>
    <scope>NUCLEOTIDE SEQUENCE [LARGE SCALE GENOMIC DNA]</scope>
    <source>
        <strain evidence="2">JMC-PN-2008</strain>
    </source>
</reference>
<dbReference type="Proteomes" id="UP001346869">
    <property type="component" value="Unassembled WGS sequence"/>
</dbReference>
<accession>A0AAN7XAX3</accession>
<comment type="caution">
    <text evidence="2">The sequence shown here is derived from an EMBL/GenBank/DDBJ whole genome shotgun (WGS) entry which is preliminary data.</text>
</comment>
<dbReference type="EMBL" id="JAUZQC010000016">
    <property type="protein sequence ID" value="KAK5857370.1"/>
    <property type="molecule type" value="Genomic_DNA"/>
</dbReference>
<dbReference type="AlphaFoldDB" id="A0AAN7XAX3"/>
<reference evidence="2 3" key="1">
    <citation type="journal article" date="2023" name="Genes (Basel)">
        <title>Chromosome-Level Genome Assembly and Circadian Gene Repertoire of the Patagonia Blennie Eleginops maclovinus-The Closest Ancestral Proxy of Antarctic Cryonotothenioids.</title>
        <authorList>
            <person name="Cheng C.C."/>
            <person name="Rivera-Colon A.G."/>
            <person name="Minhas B.F."/>
            <person name="Wilson L."/>
            <person name="Rayamajhi N."/>
            <person name="Vargas-Chacoff L."/>
            <person name="Catchen J.M."/>
        </authorList>
    </citation>
    <scope>NUCLEOTIDE SEQUENCE [LARGE SCALE GENOMIC DNA]</scope>
    <source>
        <strain evidence="2">JMC-PN-2008</strain>
    </source>
</reference>
<organism evidence="2 3">
    <name type="scientific">Eleginops maclovinus</name>
    <name type="common">Patagonian blennie</name>
    <name type="synonym">Eleginus maclovinus</name>
    <dbReference type="NCBI Taxonomy" id="56733"/>
    <lineage>
        <taxon>Eukaryota</taxon>
        <taxon>Metazoa</taxon>
        <taxon>Chordata</taxon>
        <taxon>Craniata</taxon>
        <taxon>Vertebrata</taxon>
        <taxon>Euteleostomi</taxon>
        <taxon>Actinopterygii</taxon>
        <taxon>Neopterygii</taxon>
        <taxon>Teleostei</taxon>
        <taxon>Neoteleostei</taxon>
        <taxon>Acanthomorphata</taxon>
        <taxon>Eupercaria</taxon>
        <taxon>Perciformes</taxon>
        <taxon>Notothenioidei</taxon>
        <taxon>Eleginopidae</taxon>
        <taxon>Eleginops</taxon>
    </lineage>
</organism>
<feature type="region of interest" description="Disordered" evidence="1">
    <location>
        <begin position="1"/>
        <end position="32"/>
    </location>
</feature>
<evidence type="ECO:0000256" key="1">
    <source>
        <dbReference type="SAM" id="MobiDB-lite"/>
    </source>
</evidence>
<protein>
    <submittedName>
        <fullName evidence="2">Uncharacterized protein</fullName>
    </submittedName>
</protein>
<feature type="compositionally biased region" description="Acidic residues" evidence="1">
    <location>
        <begin position="1"/>
        <end position="31"/>
    </location>
</feature>
<sequence length="113" mass="12387">MCGGGDDDDDDDDDDGDVDDDDDDNDDDDDDCRLVVITAPPSHMSLLAQQMMGHLCLTGGNRHCWTFSDPSPNYTLRTWEEPIKKQPLGSVVSYRGSSVCMPVSYEAAVVLQT</sequence>
<keyword evidence="3" id="KW-1185">Reference proteome</keyword>
<gene>
    <name evidence="2" type="ORF">PBY51_010622</name>
</gene>
<evidence type="ECO:0000313" key="2">
    <source>
        <dbReference type="EMBL" id="KAK5857370.1"/>
    </source>
</evidence>